<dbReference type="PANTHER" id="PTHR13572:SF4">
    <property type="entry name" value="RE57134P"/>
    <property type="match status" value="1"/>
</dbReference>
<keyword evidence="3 9" id="KW-0812">Transmembrane</keyword>
<dbReference type="CDD" id="cd11574">
    <property type="entry name" value="GH99"/>
    <property type="match status" value="1"/>
</dbReference>
<evidence type="ECO:0000256" key="6">
    <source>
        <dbReference type="ARBA" id="ARBA00022989"/>
    </source>
</evidence>
<evidence type="ECO:0000256" key="2">
    <source>
        <dbReference type="ARBA" id="ARBA00009559"/>
    </source>
</evidence>
<dbReference type="Pfam" id="PF16317">
    <property type="entry name" value="Glyco_hydro_99"/>
    <property type="match status" value="1"/>
</dbReference>
<dbReference type="WBParaSite" id="TCONS_00010794.p1">
    <property type="protein sequence ID" value="TCONS_00010794.p1"/>
    <property type="gene ID" value="XLOC_004441"/>
</dbReference>
<dbReference type="GO" id="GO:0000139">
    <property type="term" value="C:Golgi membrane"/>
    <property type="evidence" value="ECO:0007669"/>
    <property type="project" value="UniProtKB-SubCell"/>
</dbReference>
<dbReference type="Proteomes" id="UP000035681">
    <property type="component" value="Unplaced"/>
</dbReference>
<evidence type="ECO:0000313" key="10">
    <source>
        <dbReference type="Proteomes" id="UP000035681"/>
    </source>
</evidence>
<evidence type="ECO:0000313" key="12">
    <source>
        <dbReference type="WBParaSite" id="TCONS_00010794.p1"/>
    </source>
</evidence>
<evidence type="ECO:0000256" key="4">
    <source>
        <dbReference type="ARBA" id="ARBA00022801"/>
    </source>
</evidence>
<evidence type="ECO:0000313" key="11">
    <source>
        <dbReference type="WBParaSite" id="SSTP_0000178300.1"/>
    </source>
</evidence>
<sequence length="535" mass="62167">MRPLQLLKFLIGCTVVFAFYLGFIAIMNPSNNKEIRSFQIKEREFLLNKNNENEEININIIKNKEKIIYMDIISKFKNINISNVIQKPNQPTTNKVKKPFEKVFDKNIQNVSLENKIPMSSSISNIVVEEKIIQTTKINSNVTRVVNEKDHTNAPIHIFYYPWYGSPKFDNSYYHWNHHVLKKWDDPSSIPSYSYQPPHEIASAYYPQLGPYSSRDPDVINKHMKMISSAGIDAIAVSWFPRNISDSEGKPWEDLTQIILDTAVKYKLKVTFHLEPYKNRTVESVYKDIVYIIDTYGNHSGLYKMKPKKIEVNKGSSFEKDAKDIAKLEKPVFYIYDSYLIDSLDWSKLTLLNGSLTIRHSRYDSILIGLLVKETDQLEILQAGFDGIYTYFASDGFSFGSTMNNWKNISEYCEKNDLLFVPSVGPGYNDERVRPWNQVNTKKRNGGEYYKEHFKGAHTARADIVSITSFNEWHEGTQIEPAVPYTDSITHPKHPYTYEAYSKEPEQYLHITLEMIKQYFTPHSKDIEVRLEAIV</sequence>
<dbReference type="STRING" id="6248.A0A0K0DX16"/>
<keyword evidence="8 9" id="KW-0472">Membrane</keyword>
<dbReference type="AlphaFoldDB" id="A0A0K0DX16"/>
<name>A0A0K0DX16_STRER</name>
<dbReference type="Gene3D" id="3.20.20.80">
    <property type="entry name" value="Glycosidases"/>
    <property type="match status" value="1"/>
</dbReference>
<dbReference type="InterPro" id="IPR026071">
    <property type="entry name" value="Glyco_Hydrolase_99"/>
</dbReference>
<keyword evidence="6 9" id="KW-1133">Transmembrane helix</keyword>
<evidence type="ECO:0000256" key="1">
    <source>
        <dbReference type="ARBA" id="ARBA00004323"/>
    </source>
</evidence>
<accession>A0A0K0DX16</accession>
<keyword evidence="10" id="KW-1185">Reference proteome</keyword>
<evidence type="ECO:0000256" key="9">
    <source>
        <dbReference type="SAM" id="Phobius"/>
    </source>
</evidence>
<evidence type="ECO:0000256" key="5">
    <source>
        <dbReference type="ARBA" id="ARBA00022968"/>
    </source>
</evidence>
<keyword evidence="7" id="KW-0333">Golgi apparatus</keyword>
<organism evidence="11">
    <name type="scientific">Strongyloides stercoralis</name>
    <name type="common">Threadworm</name>
    <dbReference type="NCBI Taxonomy" id="6248"/>
    <lineage>
        <taxon>Eukaryota</taxon>
        <taxon>Metazoa</taxon>
        <taxon>Ecdysozoa</taxon>
        <taxon>Nematoda</taxon>
        <taxon>Chromadorea</taxon>
        <taxon>Rhabditida</taxon>
        <taxon>Tylenchina</taxon>
        <taxon>Panagrolaimomorpha</taxon>
        <taxon>Strongyloidoidea</taxon>
        <taxon>Strongyloididae</taxon>
        <taxon>Strongyloides</taxon>
    </lineage>
</organism>
<dbReference type="PANTHER" id="PTHR13572">
    <property type="entry name" value="ENDO-ALPHA-1,2-MANNOSIDASE"/>
    <property type="match status" value="1"/>
</dbReference>
<dbReference type="GO" id="GO:0004559">
    <property type="term" value="F:alpha-mannosidase activity"/>
    <property type="evidence" value="ECO:0007669"/>
    <property type="project" value="TreeGrafter"/>
</dbReference>
<protein>
    <submittedName>
        <fullName evidence="11 12">Glycoprotein endo-alpha-1,2-mannosidase</fullName>
    </submittedName>
</protein>
<proteinExistence type="inferred from homology"/>
<reference evidence="11" key="1">
    <citation type="submission" date="2015-08" db="UniProtKB">
        <authorList>
            <consortium name="WormBaseParasite"/>
        </authorList>
    </citation>
    <scope>IDENTIFICATION</scope>
</reference>
<keyword evidence="5" id="KW-0735">Signal-anchor</keyword>
<feature type="transmembrane region" description="Helical" evidence="9">
    <location>
        <begin position="7"/>
        <end position="27"/>
    </location>
</feature>
<dbReference type="WBParaSite" id="SSTP_0000178300.1">
    <property type="protein sequence ID" value="SSTP_0000178300.1"/>
    <property type="gene ID" value="SSTP_0000178300"/>
</dbReference>
<comment type="subcellular location">
    <subcellularLocation>
        <location evidence="1">Golgi apparatus membrane</location>
        <topology evidence="1">Single-pass type II membrane protein</topology>
    </subcellularLocation>
</comment>
<keyword evidence="4" id="KW-0378">Hydrolase</keyword>
<evidence type="ECO:0000256" key="3">
    <source>
        <dbReference type="ARBA" id="ARBA00022692"/>
    </source>
</evidence>
<comment type="similarity">
    <text evidence="2">Belongs to the glycosyl hydrolase 99 family.</text>
</comment>
<evidence type="ECO:0000256" key="7">
    <source>
        <dbReference type="ARBA" id="ARBA00023034"/>
    </source>
</evidence>
<evidence type="ECO:0000256" key="8">
    <source>
        <dbReference type="ARBA" id="ARBA00023136"/>
    </source>
</evidence>